<sequence>MSLVKIAALTSIIIAGATLVPNFAHANEFSLVALSNGKAMLVIDDKAPKMFVVGASIVPGAKLIAISTNSATIEQDGKRQTLFLGHAVLKNDPTKSSSITLQASENGHFFTDGKINGGSNLRMMVDTGASFVAISASDAIKLGIDYKRGRPSRVSTANGIISTYIVRLDSLKVGDIELFQVDASVQENELGICLLGMSFLKRVSMLREGQQMILTKK</sequence>
<dbReference type="InterPro" id="IPR021109">
    <property type="entry name" value="Peptidase_aspartic_dom_sf"/>
</dbReference>
<evidence type="ECO:0000313" key="2">
    <source>
        <dbReference type="Proteomes" id="UP000648257"/>
    </source>
</evidence>
<proteinExistence type="predicted"/>
<organism evidence="1 2">
    <name type="scientific">Undibacterium seohonense</name>
    <dbReference type="NCBI Taxonomy" id="1344950"/>
    <lineage>
        <taxon>Bacteria</taxon>
        <taxon>Pseudomonadati</taxon>
        <taxon>Pseudomonadota</taxon>
        <taxon>Betaproteobacteria</taxon>
        <taxon>Burkholderiales</taxon>
        <taxon>Oxalobacteraceae</taxon>
        <taxon>Undibacterium</taxon>
    </lineage>
</organism>
<dbReference type="NCBIfam" id="TIGR02281">
    <property type="entry name" value="clan_AA_DTGA"/>
    <property type="match status" value="1"/>
</dbReference>
<protein>
    <submittedName>
        <fullName evidence="1">Retroviral-like aspartic protease family protein</fullName>
    </submittedName>
</protein>
<accession>A0ABR6WYT3</accession>
<gene>
    <name evidence="1" type="ORF">H8K52_00490</name>
</gene>
<dbReference type="InterPro" id="IPR034122">
    <property type="entry name" value="Retropepsin-like_bacterial"/>
</dbReference>
<dbReference type="InterPro" id="IPR001969">
    <property type="entry name" value="Aspartic_peptidase_AS"/>
</dbReference>
<dbReference type="InterPro" id="IPR011969">
    <property type="entry name" value="Clan_AA_Asp_peptidase_C"/>
</dbReference>
<dbReference type="Proteomes" id="UP000648257">
    <property type="component" value="Unassembled WGS sequence"/>
</dbReference>
<reference evidence="1 2" key="1">
    <citation type="submission" date="2020-08" db="EMBL/GenBank/DDBJ databases">
        <title>Novel species isolated from subtropical streams in China.</title>
        <authorList>
            <person name="Lu H."/>
        </authorList>
    </citation>
    <scope>NUCLEOTIDE SEQUENCE [LARGE SCALE GENOMIC DNA]</scope>
    <source>
        <strain evidence="1 2">KACC 16656</strain>
    </source>
</reference>
<keyword evidence="2" id="KW-1185">Reference proteome</keyword>
<dbReference type="PROSITE" id="PS00141">
    <property type="entry name" value="ASP_PROTEASE"/>
    <property type="match status" value="1"/>
</dbReference>
<comment type="caution">
    <text evidence="1">The sequence shown here is derived from an EMBL/GenBank/DDBJ whole genome shotgun (WGS) entry which is preliminary data.</text>
</comment>
<dbReference type="Pfam" id="PF13975">
    <property type="entry name" value="gag-asp_proteas"/>
    <property type="match status" value="1"/>
</dbReference>
<dbReference type="CDD" id="cd05483">
    <property type="entry name" value="retropepsin_like_bacteria"/>
    <property type="match status" value="1"/>
</dbReference>
<dbReference type="Gene3D" id="2.40.70.10">
    <property type="entry name" value="Acid Proteases"/>
    <property type="match status" value="1"/>
</dbReference>
<dbReference type="SUPFAM" id="SSF50630">
    <property type="entry name" value="Acid proteases"/>
    <property type="match status" value="1"/>
</dbReference>
<dbReference type="EMBL" id="JACOFW010000001">
    <property type="protein sequence ID" value="MBC3805819.1"/>
    <property type="molecule type" value="Genomic_DNA"/>
</dbReference>
<evidence type="ECO:0000313" key="1">
    <source>
        <dbReference type="EMBL" id="MBC3805819.1"/>
    </source>
</evidence>
<name>A0ABR6WYT3_9BURK</name>